<evidence type="ECO:0000313" key="2">
    <source>
        <dbReference type="Proteomes" id="UP000672009"/>
    </source>
</evidence>
<organism evidence="1 2">
    <name type="scientific">Thiothrix unzii</name>
    <dbReference type="NCBI Taxonomy" id="111769"/>
    <lineage>
        <taxon>Bacteria</taxon>
        <taxon>Pseudomonadati</taxon>
        <taxon>Pseudomonadota</taxon>
        <taxon>Gammaproteobacteria</taxon>
        <taxon>Thiotrichales</taxon>
        <taxon>Thiotrichaceae</taxon>
        <taxon>Thiothrix</taxon>
    </lineage>
</organism>
<proteinExistence type="predicted"/>
<dbReference type="Proteomes" id="UP000672009">
    <property type="component" value="Chromosome"/>
</dbReference>
<gene>
    <name evidence="1" type="ORF">J9260_01045</name>
</gene>
<dbReference type="AlphaFoldDB" id="A0A975FA01"/>
<keyword evidence="2" id="KW-1185">Reference proteome</keyword>
<protein>
    <submittedName>
        <fullName evidence="1">Uncharacterized protein</fullName>
    </submittedName>
</protein>
<accession>A0A975FA01</accession>
<name>A0A975FA01_9GAMM</name>
<dbReference type="RefSeq" id="WP_210219219.1">
    <property type="nucleotide sequence ID" value="NZ_CP072793.1"/>
</dbReference>
<evidence type="ECO:0000313" key="1">
    <source>
        <dbReference type="EMBL" id="QTR53709.1"/>
    </source>
</evidence>
<dbReference type="KEGG" id="tun:J9260_01045"/>
<dbReference type="EMBL" id="CP072793">
    <property type="protein sequence ID" value="QTR53709.1"/>
    <property type="molecule type" value="Genomic_DNA"/>
</dbReference>
<sequence>MDYEMDKKTQGAWIVHHAEKLKSVTNADNEFEQINFAGKCGVLLSSLSSDNQSVLDNNRVNALARAANINARTELPAFLGELERQRIISIGKNAIEVLGLHAGSVLEHTSRIFEESSPESKEIAVIQLAENCSQLPMDEKNAKEIISDLFKIDSSDINNLFHNAECIGFIDSEEAYNKNKLLFNGNLFRGTDTKKAYAIISAMNQNDNLKLKEVNDMLAKEGCLSAAIVKRILGNDLYVKAQSIALFDVNAIGNESGRHEFVTRPSAFNKYSNSTVEDAFDLAKAFVTSLTYGMTSSAYNRGRIQMITALLSKLNRGEWVGPATAIGQDYQILEMKGVVKVEKVVGNRCRMKLLKRDVGQLALQVINEGDASQNSLESLPSVSVTTYQAPEQTRQLIRKNQTTPMKRNVGEILNQLRTGGI</sequence>
<reference evidence="1" key="1">
    <citation type="submission" date="2021-04" db="EMBL/GenBank/DDBJ databases">
        <title>Genomics, taxonomy and metabolism of representatives of sulfur bacteria of the genus Thiothrix: Thiothrix fructosivorans QT, Thiothrix unzii A1T and three new species, Thiothrix subterranea sp. nov., Thiothrix litoralis sp. nov. and 'Candidatus Thiothrix anitrata' sp. nov.</title>
        <authorList>
            <person name="Ravin N.V."/>
            <person name="Smolyakov D."/>
            <person name="Rudenko T.S."/>
            <person name="Mardanov A.V."/>
            <person name="Beletsky A.V."/>
            <person name="Markov N.D."/>
            <person name="Fomenkov A.I."/>
            <person name="Roberts R.J."/>
            <person name="Karnachuk O.V."/>
            <person name="Novikov A."/>
            <person name="Grabovich M.Y."/>
        </authorList>
    </citation>
    <scope>NUCLEOTIDE SEQUENCE</scope>
    <source>
        <strain evidence="1">A1</strain>
    </source>
</reference>